<protein>
    <submittedName>
        <fullName evidence="2">Uncharacterized protein</fullName>
    </submittedName>
</protein>
<sequence>MITSPLCNFASRTNPFTVQNALTGWPTLKCAIDPGSGYGCTSSLRPGSAAPAANSSLRSIKNSKHRSNAEANASMEGTRAGDDDEEEGSGMCNWKASA</sequence>
<evidence type="ECO:0000313" key="3">
    <source>
        <dbReference type="Proteomes" id="UP000193411"/>
    </source>
</evidence>
<organism evidence="2 3">
    <name type="scientific">Catenaria anguillulae PL171</name>
    <dbReference type="NCBI Taxonomy" id="765915"/>
    <lineage>
        <taxon>Eukaryota</taxon>
        <taxon>Fungi</taxon>
        <taxon>Fungi incertae sedis</taxon>
        <taxon>Blastocladiomycota</taxon>
        <taxon>Blastocladiomycetes</taxon>
        <taxon>Blastocladiales</taxon>
        <taxon>Catenariaceae</taxon>
        <taxon>Catenaria</taxon>
    </lineage>
</organism>
<dbReference type="AlphaFoldDB" id="A0A1Y2HRZ5"/>
<reference evidence="2 3" key="1">
    <citation type="submission" date="2016-07" db="EMBL/GenBank/DDBJ databases">
        <title>Pervasive Adenine N6-methylation of Active Genes in Fungi.</title>
        <authorList>
            <consortium name="DOE Joint Genome Institute"/>
            <person name="Mondo S.J."/>
            <person name="Dannebaum R.O."/>
            <person name="Kuo R.C."/>
            <person name="Labutti K."/>
            <person name="Haridas S."/>
            <person name="Kuo A."/>
            <person name="Salamov A."/>
            <person name="Ahrendt S.R."/>
            <person name="Lipzen A."/>
            <person name="Sullivan W."/>
            <person name="Andreopoulos W.B."/>
            <person name="Clum A."/>
            <person name="Lindquist E."/>
            <person name="Daum C."/>
            <person name="Ramamoorthy G.K."/>
            <person name="Gryganskyi A."/>
            <person name="Culley D."/>
            <person name="Magnuson J.K."/>
            <person name="James T.Y."/>
            <person name="O'Malley M.A."/>
            <person name="Stajich J.E."/>
            <person name="Spatafora J.W."/>
            <person name="Visel A."/>
            <person name="Grigoriev I.V."/>
        </authorList>
    </citation>
    <scope>NUCLEOTIDE SEQUENCE [LARGE SCALE GENOMIC DNA]</scope>
    <source>
        <strain evidence="2 3">PL171</strain>
    </source>
</reference>
<feature type="region of interest" description="Disordered" evidence="1">
    <location>
        <begin position="44"/>
        <end position="98"/>
    </location>
</feature>
<evidence type="ECO:0000313" key="2">
    <source>
        <dbReference type="EMBL" id="ORZ37366.1"/>
    </source>
</evidence>
<name>A0A1Y2HRZ5_9FUNG</name>
<gene>
    <name evidence="2" type="ORF">BCR44DRAFT_1431012</name>
</gene>
<dbReference type="EMBL" id="MCFL01000013">
    <property type="protein sequence ID" value="ORZ37366.1"/>
    <property type="molecule type" value="Genomic_DNA"/>
</dbReference>
<dbReference type="Proteomes" id="UP000193411">
    <property type="component" value="Unassembled WGS sequence"/>
</dbReference>
<keyword evidence="3" id="KW-1185">Reference proteome</keyword>
<accession>A0A1Y2HRZ5</accession>
<proteinExistence type="predicted"/>
<evidence type="ECO:0000256" key="1">
    <source>
        <dbReference type="SAM" id="MobiDB-lite"/>
    </source>
</evidence>
<comment type="caution">
    <text evidence="2">The sequence shown here is derived from an EMBL/GenBank/DDBJ whole genome shotgun (WGS) entry which is preliminary data.</text>
</comment>